<dbReference type="InterPro" id="IPR036156">
    <property type="entry name" value="Beta-gal/glucu_dom_sf"/>
</dbReference>
<evidence type="ECO:0000313" key="3">
    <source>
        <dbReference type="EMBL" id="KAK2702380.1"/>
    </source>
</evidence>
<dbReference type="Gene3D" id="2.60.40.10">
    <property type="entry name" value="Immunoglobulins"/>
    <property type="match status" value="1"/>
</dbReference>
<dbReference type="EMBL" id="JAVRJZ010000411">
    <property type="protein sequence ID" value="KAK2702380.1"/>
    <property type="molecule type" value="Genomic_DNA"/>
</dbReference>
<dbReference type="AlphaFoldDB" id="A0AA88H5T5"/>
<accession>A0AA88H5T5</accession>
<comment type="caution">
    <text evidence="3">The sequence shown here is derived from an EMBL/GenBank/DDBJ whole genome shotgun (WGS) entry which is preliminary data.</text>
</comment>
<comment type="similarity">
    <text evidence="1">Belongs to the glycosyl hydrolase 2 family.</text>
</comment>
<proteinExistence type="inferred from homology"/>
<dbReference type="GO" id="GO:0004566">
    <property type="term" value="F:beta-glucuronidase activity"/>
    <property type="evidence" value="ECO:0007669"/>
    <property type="project" value="TreeGrafter"/>
</dbReference>
<dbReference type="PANTHER" id="PTHR10066:SF67">
    <property type="entry name" value="BETA-GLUCURONIDASE"/>
    <property type="match status" value="1"/>
</dbReference>
<evidence type="ECO:0000256" key="1">
    <source>
        <dbReference type="ARBA" id="ARBA00007401"/>
    </source>
</evidence>
<dbReference type="GO" id="GO:0030246">
    <property type="term" value="F:carbohydrate binding"/>
    <property type="evidence" value="ECO:0007669"/>
    <property type="project" value="TreeGrafter"/>
</dbReference>
<reference evidence="3" key="1">
    <citation type="submission" date="2023-07" db="EMBL/GenBank/DDBJ databases">
        <title>Chromosome-level genome assembly of Artemia franciscana.</title>
        <authorList>
            <person name="Jo E."/>
        </authorList>
    </citation>
    <scope>NUCLEOTIDE SEQUENCE</scope>
    <source>
        <tissue evidence="3">Whole body</tissue>
    </source>
</reference>
<evidence type="ECO:0000259" key="2">
    <source>
        <dbReference type="Pfam" id="PF00703"/>
    </source>
</evidence>
<dbReference type="GO" id="GO:0019391">
    <property type="term" value="P:glucuronoside catabolic process"/>
    <property type="evidence" value="ECO:0007669"/>
    <property type="project" value="TreeGrafter"/>
</dbReference>
<dbReference type="InterPro" id="IPR006102">
    <property type="entry name" value="Ig-like_GH2"/>
</dbReference>
<gene>
    <name evidence="3" type="ORF">QYM36_019007</name>
</gene>
<dbReference type="Proteomes" id="UP001187531">
    <property type="component" value="Unassembled WGS sequence"/>
</dbReference>
<dbReference type="SUPFAM" id="SSF49303">
    <property type="entry name" value="beta-Galactosidase/glucuronidase domain"/>
    <property type="match status" value="1"/>
</dbReference>
<dbReference type="PANTHER" id="PTHR10066">
    <property type="entry name" value="BETA-GLUCURONIDASE"/>
    <property type="match status" value="1"/>
</dbReference>
<name>A0AA88H5T5_ARTSF</name>
<sequence>MLIIKNGKVRYSVLRQGCSRDVLIYTDLLDENGSTVASSFGIKKEMCFKRPKLWWPKMMNERPGYLYTLKIHLKDGEVEDFYRLKVGIRSISWNISGIFVNHGLERMKIFG</sequence>
<organism evidence="3 4">
    <name type="scientific">Artemia franciscana</name>
    <name type="common">Brine shrimp</name>
    <name type="synonym">Artemia sanfranciscana</name>
    <dbReference type="NCBI Taxonomy" id="6661"/>
    <lineage>
        <taxon>Eukaryota</taxon>
        <taxon>Metazoa</taxon>
        <taxon>Ecdysozoa</taxon>
        <taxon>Arthropoda</taxon>
        <taxon>Crustacea</taxon>
        <taxon>Branchiopoda</taxon>
        <taxon>Anostraca</taxon>
        <taxon>Artemiidae</taxon>
        <taxon>Artemia</taxon>
    </lineage>
</organism>
<dbReference type="InterPro" id="IPR013783">
    <property type="entry name" value="Ig-like_fold"/>
</dbReference>
<evidence type="ECO:0000313" key="4">
    <source>
        <dbReference type="Proteomes" id="UP001187531"/>
    </source>
</evidence>
<protein>
    <recommendedName>
        <fullName evidence="2">Glycoside hydrolase family 2 immunoglobulin-like beta-sandwich domain-containing protein</fullName>
    </recommendedName>
</protein>
<dbReference type="GO" id="GO:0005975">
    <property type="term" value="P:carbohydrate metabolic process"/>
    <property type="evidence" value="ECO:0007669"/>
    <property type="project" value="InterPro"/>
</dbReference>
<feature type="domain" description="Glycoside hydrolase family 2 immunoglobulin-like beta-sandwich" evidence="2">
    <location>
        <begin position="15"/>
        <end position="89"/>
    </location>
</feature>
<keyword evidence="4" id="KW-1185">Reference proteome</keyword>
<dbReference type="Pfam" id="PF00703">
    <property type="entry name" value="Glyco_hydro_2"/>
    <property type="match status" value="1"/>
</dbReference>
<dbReference type="GO" id="GO:0005615">
    <property type="term" value="C:extracellular space"/>
    <property type="evidence" value="ECO:0007669"/>
    <property type="project" value="TreeGrafter"/>
</dbReference>